<gene>
    <name evidence="2" type="ORF">B0H15DRAFT_466620</name>
</gene>
<feature type="region of interest" description="Disordered" evidence="1">
    <location>
        <begin position="160"/>
        <end position="181"/>
    </location>
</feature>
<sequence>MLKPCDALWVQDSKLLRQLLLSANIKQDECMPHAHLMDTPTVPDFEHDHDRQIAENVAAYKNNSLGPGFSPMILFTALKAYAEYVGGEYTLTACEELLAGSVKLHELLLAAFATQSYRKLVDAVREQHTLLASHVKARPESKSSSDRVAAAPLLNLSDTETAPSSLSLPPPAQTSIHTSNSIPSPANEVIQRILPSMSLFVAPEWEPETWKPRRDDLPTDDQRELDSWLQGLKIPWINEKPNLLLHQLGNLQQDPQMNTRLSKIFTAANATFIVNTSGSGKTRHLLEGLCQEWGFYLCCTTIGDNIGSTDIMNCITSRLEAMPGFQVDLGPPPSEPGAVDTQLMENCRIANECFSQVFLARLLVFRAFLDTIIGSRRKITKEDKKRWVLLQVIPTTILTTDVFDELAQVLNLEGMTGAVCQEMIARLLVEQDALILAHSETPPSTKKMKLRCVLDEAQYATSVDRGLPRHAFRSSANPSQFRTVLRELIVFLQYLMTKRMEVAIAGTGVDEEQVEATLHSIIGKNKLFRWTTHTGSFNEEQSRDLQVAYIHRYIPPQLLQTARQQRLIERMTCWLEGRFRFTAMFIADLLQSDLRHPHQFLDDWVAYHTTFRPTDASDLTYPDRMYESFSNEPLHTQLALERFLSKQGAASLLVNAVYDSLLRGKITLNIEGRDHTLVEAGLGHYRDTPVDRVKMLEFSMLPGNNRARKKLTNNVIENMPTTCCVSEPLVVLAATSFLDRTSPFDTLWQHVTRSIDKLKGSENNGFETYISFLMADVFAEPAPLNKIFEFPHSQVPKWAEQKARLVSLSRDPRSNGLSVQEFNWPGAAVSSSHFGVELGPLDTIEWLNHRHRYSSPFVFPDNNMGPDVLFVLQLEDGTFIWVALQAKYHKNPIYGKNLAKAVRTMAPDKYWNGAHFAPDKYPTIVADTLAGLKALPGPSDMDTSYPLLRVVVATRDSLVGISELNRIAEKNPLRQRTTVFAELATSSGDMRP</sequence>
<evidence type="ECO:0000313" key="3">
    <source>
        <dbReference type="Proteomes" id="UP001222325"/>
    </source>
</evidence>
<comment type="caution">
    <text evidence="2">The sequence shown here is derived from an EMBL/GenBank/DDBJ whole genome shotgun (WGS) entry which is preliminary data.</text>
</comment>
<dbReference type="Proteomes" id="UP001222325">
    <property type="component" value="Unassembled WGS sequence"/>
</dbReference>
<keyword evidence="3" id="KW-1185">Reference proteome</keyword>
<dbReference type="AlphaFoldDB" id="A0AAD6TVQ2"/>
<protein>
    <submittedName>
        <fullName evidence="2">Uncharacterized protein</fullName>
    </submittedName>
</protein>
<proteinExistence type="predicted"/>
<evidence type="ECO:0000256" key="1">
    <source>
        <dbReference type="SAM" id="MobiDB-lite"/>
    </source>
</evidence>
<accession>A0AAD6TVQ2</accession>
<dbReference type="EMBL" id="JARJCN010000050">
    <property type="protein sequence ID" value="KAJ7081311.1"/>
    <property type="molecule type" value="Genomic_DNA"/>
</dbReference>
<evidence type="ECO:0000313" key="2">
    <source>
        <dbReference type="EMBL" id="KAJ7081311.1"/>
    </source>
</evidence>
<name>A0AAD6TVQ2_9AGAR</name>
<organism evidence="2 3">
    <name type="scientific">Mycena belliarum</name>
    <dbReference type="NCBI Taxonomy" id="1033014"/>
    <lineage>
        <taxon>Eukaryota</taxon>
        <taxon>Fungi</taxon>
        <taxon>Dikarya</taxon>
        <taxon>Basidiomycota</taxon>
        <taxon>Agaricomycotina</taxon>
        <taxon>Agaricomycetes</taxon>
        <taxon>Agaricomycetidae</taxon>
        <taxon>Agaricales</taxon>
        <taxon>Marasmiineae</taxon>
        <taxon>Mycenaceae</taxon>
        <taxon>Mycena</taxon>
    </lineage>
</organism>
<reference evidence="2" key="1">
    <citation type="submission" date="2023-03" db="EMBL/GenBank/DDBJ databases">
        <title>Massive genome expansion in bonnet fungi (Mycena s.s.) driven by repeated elements and novel gene families across ecological guilds.</title>
        <authorList>
            <consortium name="Lawrence Berkeley National Laboratory"/>
            <person name="Harder C.B."/>
            <person name="Miyauchi S."/>
            <person name="Viragh M."/>
            <person name="Kuo A."/>
            <person name="Thoen E."/>
            <person name="Andreopoulos B."/>
            <person name="Lu D."/>
            <person name="Skrede I."/>
            <person name="Drula E."/>
            <person name="Henrissat B."/>
            <person name="Morin E."/>
            <person name="Kohler A."/>
            <person name="Barry K."/>
            <person name="LaButti K."/>
            <person name="Morin E."/>
            <person name="Salamov A."/>
            <person name="Lipzen A."/>
            <person name="Mereny Z."/>
            <person name="Hegedus B."/>
            <person name="Baldrian P."/>
            <person name="Stursova M."/>
            <person name="Weitz H."/>
            <person name="Taylor A."/>
            <person name="Grigoriev I.V."/>
            <person name="Nagy L.G."/>
            <person name="Martin F."/>
            <person name="Kauserud H."/>
        </authorList>
    </citation>
    <scope>NUCLEOTIDE SEQUENCE</scope>
    <source>
        <strain evidence="2">CBHHK173m</strain>
    </source>
</reference>